<proteinExistence type="predicted"/>
<reference evidence="2 3" key="1">
    <citation type="submission" date="2016-07" db="EMBL/GenBank/DDBJ databases">
        <title>Draft Genome Sequence of Methylobrevis pamukkalensis PK2.</title>
        <authorList>
            <person name="Vasilenko O.V."/>
            <person name="Doronina N.V."/>
            <person name="Shmareva M.N."/>
            <person name="Tarlachkov S.V."/>
            <person name="Mustakhimov I."/>
            <person name="Trotsenko Y.A."/>
        </authorList>
    </citation>
    <scope>NUCLEOTIDE SEQUENCE [LARGE SCALE GENOMIC DNA]</scope>
    <source>
        <strain evidence="2 3">PK2</strain>
    </source>
</reference>
<dbReference type="RefSeq" id="WP_069307996.1">
    <property type="nucleotide sequence ID" value="NZ_MCRJ01000119.1"/>
</dbReference>
<dbReference type="Gene3D" id="3.30.110.170">
    <property type="entry name" value="Protein of unknown function (DUF541), domain 1"/>
    <property type="match status" value="1"/>
</dbReference>
<dbReference type="Proteomes" id="UP000094622">
    <property type="component" value="Unassembled WGS sequence"/>
</dbReference>
<dbReference type="EMBL" id="MCRJ01000119">
    <property type="protein sequence ID" value="ODN68971.1"/>
    <property type="molecule type" value="Genomic_DNA"/>
</dbReference>
<dbReference type="InterPro" id="IPR007497">
    <property type="entry name" value="SIMPL/DUF541"/>
</dbReference>
<keyword evidence="1" id="KW-0732">Signal</keyword>
<dbReference type="InterPro" id="IPR052022">
    <property type="entry name" value="26kDa_periplasmic_antigen"/>
</dbReference>
<evidence type="ECO:0000313" key="3">
    <source>
        <dbReference type="Proteomes" id="UP000094622"/>
    </source>
</evidence>
<dbReference type="Pfam" id="PF04402">
    <property type="entry name" value="SIMPL"/>
    <property type="match status" value="1"/>
</dbReference>
<dbReference type="PANTHER" id="PTHR34387">
    <property type="entry name" value="SLR1258 PROTEIN"/>
    <property type="match status" value="1"/>
</dbReference>
<keyword evidence="3" id="KW-1185">Reference proteome</keyword>
<evidence type="ECO:0000256" key="1">
    <source>
        <dbReference type="SAM" id="SignalP"/>
    </source>
</evidence>
<feature type="chain" id="PRO_5009128810" evidence="1">
    <location>
        <begin position="24"/>
        <end position="246"/>
    </location>
</feature>
<feature type="signal peptide" evidence="1">
    <location>
        <begin position="1"/>
        <end position="23"/>
    </location>
</feature>
<protein>
    <submittedName>
        <fullName evidence="2">26 kDa periplasmic immunogenic protein</fullName>
    </submittedName>
</protein>
<dbReference type="AlphaFoldDB" id="A0A1E3H068"/>
<comment type="caution">
    <text evidence="2">The sequence shown here is derived from an EMBL/GenBank/DDBJ whole genome shotgun (WGS) entry which is preliminary data.</text>
</comment>
<dbReference type="Gene3D" id="3.30.70.2970">
    <property type="entry name" value="Protein of unknown function (DUF541), domain 2"/>
    <property type="match status" value="1"/>
</dbReference>
<dbReference type="PANTHER" id="PTHR34387:SF1">
    <property type="entry name" value="PERIPLASMIC IMMUNOGENIC PROTEIN"/>
    <property type="match status" value="1"/>
</dbReference>
<organism evidence="2 3">
    <name type="scientific">Methylobrevis pamukkalensis</name>
    <dbReference type="NCBI Taxonomy" id="1439726"/>
    <lineage>
        <taxon>Bacteria</taxon>
        <taxon>Pseudomonadati</taxon>
        <taxon>Pseudomonadota</taxon>
        <taxon>Alphaproteobacteria</taxon>
        <taxon>Hyphomicrobiales</taxon>
        <taxon>Pleomorphomonadaceae</taxon>
        <taxon>Methylobrevis</taxon>
    </lineage>
</organism>
<sequence length="246" mass="26022">MSIRSQSLALALAATFLALPAHAQERPREPVLNITAEGIVHAAPDMAVVTLGVVSEKPLAADALAENNTAMSALVTAVKEAGVAERDVQTSNFTIEPVYVYPRPKDDGTQDPPRVSGYRVANTIQVRIRDLAGAGPLLDKVVKLGANQIQGIAFAVDDDAALLDEARRKAMAEARRRAQLYADAGGFKIGGIFEVSENIGSAPQPMFMRMAASPKAEMDTVPVAAGESAIRVDLSVTFRITDEGAN</sequence>
<name>A0A1E3H068_9HYPH</name>
<dbReference type="GO" id="GO:0006974">
    <property type="term" value="P:DNA damage response"/>
    <property type="evidence" value="ECO:0007669"/>
    <property type="project" value="TreeGrafter"/>
</dbReference>
<accession>A0A1E3H068</accession>
<gene>
    <name evidence="2" type="ORF">A6302_03728</name>
</gene>
<evidence type="ECO:0000313" key="2">
    <source>
        <dbReference type="EMBL" id="ODN68971.1"/>
    </source>
</evidence>